<dbReference type="OrthoDB" id="9790815at2"/>
<dbReference type="PANTHER" id="PTHR30344:SF1">
    <property type="entry name" value="6-PHOSPHOGLUCONOLACTONASE"/>
    <property type="match status" value="1"/>
</dbReference>
<gene>
    <name evidence="4" type="ORF">SAMN04488111_1434</name>
</gene>
<proteinExistence type="inferred from homology"/>
<dbReference type="AlphaFoldDB" id="A0A238X1R3"/>
<dbReference type="Pfam" id="PF10282">
    <property type="entry name" value="Lactonase"/>
    <property type="match status" value="1"/>
</dbReference>
<evidence type="ECO:0000313" key="5">
    <source>
        <dbReference type="Proteomes" id="UP000198412"/>
    </source>
</evidence>
<sequence length="350" mass="39060">MKYNLILFLFSFHFLTAQNIPLFVGTYTGENSEGIYSFDFNTQTGELTNKKLAVKTENPSFLTFSADKRILYAVSEASEGSSVSAFTVNKNKTLNFLNKVSSNGNGPCHVQLNKKGNLAVVSNYGGGTVSIYDINKNGSLNEAFQVINHNTETLKSHAHSAKFLKNNLFVADLGRGFLAQYVEKNNKFVLKENFNMKPKAGPRHFEISKKGNFIYVINELNSTVTVLKKQHKNYSNIQNISTLSDDFTGESFCADIHLSKNEEFLYGSNRGENSIVVYKRDKKSGMLKKIQNISVNGNWPRNFTLSPNGKFLLVANQKSNNISIYKVAKKSGKLSFINSLETGTPVCLLF</sequence>
<keyword evidence="3" id="KW-0732">Signal</keyword>
<keyword evidence="2" id="KW-0313">Glucose metabolism</keyword>
<evidence type="ECO:0000256" key="3">
    <source>
        <dbReference type="SAM" id="SignalP"/>
    </source>
</evidence>
<evidence type="ECO:0000313" key="4">
    <source>
        <dbReference type="EMBL" id="SNR52374.1"/>
    </source>
</evidence>
<dbReference type="SUPFAM" id="SSF51004">
    <property type="entry name" value="C-terminal (heme d1) domain of cytochrome cd1-nitrite reductase"/>
    <property type="match status" value="1"/>
</dbReference>
<dbReference type="Gene3D" id="2.130.10.10">
    <property type="entry name" value="YVTN repeat-like/Quinoprotein amine dehydrogenase"/>
    <property type="match status" value="1"/>
</dbReference>
<dbReference type="InterPro" id="IPR019405">
    <property type="entry name" value="Lactonase_7-beta_prop"/>
</dbReference>
<organism evidence="4 5">
    <name type="scientific">Lutibacter flavus</name>
    <dbReference type="NCBI Taxonomy" id="691689"/>
    <lineage>
        <taxon>Bacteria</taxon>
        <taxon>Pseudomonadati</taxon>
        <taxon>Bacteroidota</taxon>
        <taxon>Flavobacteriia</taxon>
        <taxon>Flavobacteriales</taxon>
        <taxon>Flavobacteriaceae</taxon>
        <taxon>Lutibacter</taxon>
    </lineage>
</organism>
<dbReference type="InterPro" id="IPR015943">
    <property type="entry name" value="WD40/YVTN_repeat-like_dom_sf"/>
</dbReference>
<dbReference type="InterPro" id="IPR011048">
    <property type="entry name" value="Haem_d1_sf"/>
</dbReference>
<dbReference type="EMBL" id="FZNX01000002">
    <property type="protein sequence ID" value="SNR52374.1"/>
    <property type="molecule type" value="Genomic_DNA"/>
</dbReference>
<dbReference type="InterPro" id="IPR050282">
    <property type="entry name" value="Cycloisomerase_2"/>
</dbReference>
<dbReference type="GO" id="GO:0017057">
    <property type="term" value="F:6-phosphogluconolactonase activity"/>
    <property type="evidence" value="ECO:0007669"/>
    <property type="project" value="TreeGrafter"/>
</dbReference>
<dbReference type="RefSeq" id="WP_089377757.1">
    <property type="nucleotide sequence ID" value="NZ_FZNX01000002.1"/>
</dbReference>
<keyword evidence="5" id="KW-1185">Reference proteome</keyword>
<evidence type="ECO:0000256" key="2">
    <source>
        <dbReference type="ARBA" id="ARBA00022526"/>
    </source>
</evidence>
<name>A0A238X1R3_9FLAO</name>
<feature type="signal peptide" evidence="3">
    <location>
        <begin position="1"/>
        <end position="19"/>
    </location>
</feature>
<reference evidence="5" key="1">
    <citation type="submission" date="2017-06" db="EMBL/GenBank/DDBJ databases">
        <authorList>
            <person name="Varghese N."/>
            <person name="Submissions S."/>
        </authorList>
    </citation>
    <scope>NUCLEOTIDE SEQUENCE [LARGE SCALE GENOMIC DNA]</scope>
    <source>
        <strain evidence="5">DSM 27993</strain>
    </source>
</reference>
<dbReference type="PANTHER" id="PTHR30344">
    <property type="entry name" value="6-PHOSPHOGLUCONOLACTONASE-RELATED"/>
    <property type="match status" value="1"/>
</dbReference>
<evidence type="ECO:0000256" key="1">
    <source>
        <dbReference type="ARBA" id="ARBA00005564"/>
    </source>
</evidence>
<comment type="similarity">
    <text evidence="1">Belongs to the cycloisomerase 2 family.</text>
</comment>
<dbReference type="Proteomes" id="UP000198412">
    <property type="component" value="Unassembled WGS sequence"/>
</dbReference>
<feature type="chain" id="PRO_5013076753" evidence="3">
    <location>
        <begin position="20"/>
        <end position="350"/>
    </location>
</feature>
<keyword evidence="2" id="KW-0119">Carbohydrate metabolism</keyword>
<accession>A0A238X1R3</accession>
<dbReference type="GO" id="GO:0006006">
    <property type="term" value="P:glucose metabolic process"/>
    <property type="evidence" value="ECO:0007669"/>
    <property type="project" value="UniProtKB-KW"/>
</dbReference>
<protein>
    <submittedName>
        <fullName evidence="4">6-phosphogluconolactonase</fullName>
    </submittedName>
</protein>